<evidence type="ECO:0000259" key="9">
    <source>
        <dbReference type="Pfam" id="PF00082"/>
    </source>
</evidence>
<feature type="domain" description="Peptidase S8/S53" evidence="9">
    <location>
        <begin position="53"/>
        <end position="303"/>
    </location>
</feature>
<dbReference type="InterPro" id="IPR000209">
    <property type="entry name" value="Peptidase_S8/S53_dom"/>
</dbReference>
<evidence type="ECO:0000256" key="6">
    <source>
        <dbReference type="SAM" id="MobiDB-lite"/>
    </source>
</evidence>
<keyword evidence="11" id="KW-1185">Reference proteome</keyword>
<dbReference type="RefSeq" id="WP_197990601.1">
    <property type="nucleotide sequence ID" value="NZ_JACYXC010000001.1"/>
</dbReference>
<keyword evidence="8" id="KW-0732">Signal</keyword>
<evidence type="ECO:0000313" key="11">
    <source>
        <dbReference type="Proteomes" id="UP000807371"/>
    </source>
</evidence>
<keyword evidence="3 5" id="KW-0378">Hydrolase</keyword>
<evidence type="ECO:0000256" key="4">
    <source>
        <dbReference type="ARBA" id="ARBA00022825"/>
    </source>
</evidence>
<proteinExistence type="inferred from homology"/>
<keyword evidence="7" id="KW-0812">Transmembrane</keyword>
<evidence type="ECO:0000256" key="8">
    <source>
        <dbReference type="SAM" id="SignalP"/>
    </source>
</evidence>
<reference evidence="10 11" key="1">
    <citation type="submission" date="2020-09" db="EMBL/GenBank/DDBJ databases">
        <title>Biosynthesis of the nuclear factor of activated T cells inhibitor NFAT-133 and its congeners in Streptomyces pactum.</title>
        <authorList>
            <person name="Zhou W."/>
            <person name="Posri P."/>
            <person name="Abugrain M.E."/>
            <person name="Weisberg A.J."/>
            <person name="Chang J.H."/>
            <person name="Mahmud T."/>
        </authorList>
    </citation>
    <scope>NUCLEOTIDE SEQUENCE [LARGE SCALE GENOMIC DNA]</scope>
    <source>
        <strain evidence="10 11">ATCC 27456</strain>
    </source>
</reference>
<keyword evidence="2 5" id="KW-0645">Protease</keyword>
<evidence type="ECO:0000256" key="7">
    <source>
        <dbReference type="SAM" id="Phobius"/>
    </source>
</evidence>
<keyword evidence="7" id="KW-1133">Transmembrane helix</keyword>
<feature type="chain" id="PRO_5045873602" evidence="8">
    <location>
        <begin position="29"/>
        <end position="405"/>
    </location>
</feature>
<feature type="active site" description="Charge relay system" evidence="5">
    <location>
        <position position="62"/>
    </location>
</feature>
<feature type="active site" description="Charge relay system" evidence="5">
    <location>
        <position position="97"/>
    </location>
</feature>
<dbReference type="PANTHER" id="PTHR43806:SF11">
    <property type="entry name" value="CEREVISIN-RELATED"/>
    <property type="match status" value="1"/>
</dbReference>
<dbReference type="Proteomes" id="UP000807371">
    <property type="component" value="Unassembled WGS sequence"/>
</dbReference>
<evidence type="ECO:0000256" key="2">
    <source>
        <dbReference type="ARBA" id="ARBA00022670"/>
    </source>
</evidence>
<feature type="active site" description="Charge relay system" evidence="5">
    <location>
        <position position="255"/>
    </location>
</feature>
<accession>A0ABS0NQC0</accession>
<protein>
    <submittedName>
        <fullName evidence="10">S8 family serine peptidase</fullName>
    </submittedName>
</protein>
<dbReference type="PROSITE" id="PS51892">
    <property type="entry name" value="SUBTILASE"/>
    <property type="match status" value="1"/>
</dbReference>
<dbReference type="EMBL" id="JACYXC010000001">
    <property type="protein sequence ID" value="MBH5337292.1"/>
    <property type="molecule type" value="Genomic_DNA"/>
</dbReference>
<dbReference type="InterPro" id="IPR036852">
    <property type="entry name" value="Peptidase_S8/S53_dom_sf"/>
</dbReference>
<sequence>MRRKWLPGVTAVAAAVTVLGLPSTPATAAEGARSDQWYLDAMNADALWSTTTGEGVTVALIDSGVNKAVPELRGQVTSGQDFIGEPKNPYDDSGSNHGTWMAALIAGTGAGGGVKGLAPGARILSLKTMDDKYAIEDGRLMAAAIRFAAESDARIINISQGVQYGDTADLQEAVDYAVSKGKLIFAATGNDGDQGNEPDAPATLDGVVGVSAVDKKGTVTKWSAHGPHVALAAPGDQIPGRCEQRSGMCLHRGTSHATAITSASAALIWSRHPDWTANQVLRVMMQTASKPAGKIPSRYLGYGVVRPAQVLVRHNGDPGDPEVNPLFPDYRPGSGTTSPPSPENGANGRPAPSPEREEPAENISAAPDDENDSDNTVVWVGVSVLAAVVIAAAWLGLTRMRKSRT</sequence>
<dbReference type="Gene3D" id="3.40.50.200">
    <property type="entry name" value="Peptidase S8/S53 domain"/>
    <property type="match status" value="1"/>
</dbReference>
<organism evidence="10 11">
    <name type="scientific">Streptomyces pactum</name>
    <dbReference type="NCBI Taxonomy" id="68249"/>
    <lineage>
        <taxon>Bacteria</taxon>
        <taxon>Bacillati</taxon>
        <taxon>Actinomycetota</taxon>
        <taxon>Actinomycetes</taxon>
        <taxon>Kitasatosporales</taxon>
        <taxon>Streptomycetaceae</taxon>
        <taxon>Streptomyces</taxon>
    </lineage>
</organism>
<evidence type="ECO:0000256" key="5">
    <source>
        <dbReference type="PROSITE-ProRule" id="PRU01240"/>
    </source>
</evidence>
<feature type="signal peptide" evidence="8">
    <location>
        <begin position="1"/>
        <end position="28"/>
    </location>
</feature>
<comment type="similarity">
    <text evidence="1 5">Belongs to the peptidase S8 family.</text>
</comment>
<dbReference type="InterPro" id="IPR050131">
    <property type="entry name" value="Peptidase_S8_subtilisin-like"/>
</dbReference>
<dbReference type="SUPFAM" id="SSF52743">
    <property type="entry name" value="Subtilisin-like"/>
    <property type="match status" value="1"/>
</dbReference>
<feature type="region of interest" description="Disordered" evidence="6">
    <location>
        <begin position="312"/>
        <end position="374"/>
    </location>
</feature>
<dbReference type="PRINTS" id="PR00723">
    <property type="entry name" value="SUBTILISIN"/>
</dbReference>
<dbReference type="Pfam" id="PF00082">
    <property type="entry name" value="Peptidase_S8"/>
    <property type="match status" value="1"/>
</dbReference>
<gene>
    <name evidence="10" type="ORF">IHE55_22030</name>
</gene>
<evidence type="ECO:0000256" key="1">
    <source>
        <dbReference type="ARBA" id="ARBA00011073"/>
    </source>
</evidence>
<evidence type="ECO:0000256" key="3">
    <source>
        <dbReference type="ARBA" id="ARBA00022801"/>
    </source>
</evidence>
<keyword evidence="4 5" id="KW-0720">Serine protease</keyword>
<comment type="caution">
    <text evidence="10">The sequence shown here is derived from an EMBL/GenBank/DDBJ whole genome shotgun (WGS) entry which is preliminary data.</text>
</comment>
<dbReference type="PANTHER" id="PTHR43806">
    <property type="entry name" value="PEPTIDASE S8"/>
    <property type="match status" value="1"/>
</dbReference>
<evidence type="ECO:0000313" key="10">
    <source>
        <dbReference type="EMBL" id="MBH5337292.1"/>
    </source>
</evidence>
<dbReference type="InterPro" id="IPR015500">
    <property type="entry name" value="Peptidase_S8_subtilisin-rel"/>
</dbReference>
<name>A0ABS0NQC0_9ACTN</name>
<keyword evidence="7" id="KW-0472">Membrane</keyword>
<feature type="transmembrane region" description="Helical" evidence="7">
    <location>
        <begin position="377"/>
        <end position="397"/>
    </location>
</feature>